<evidence type="ECO:0000313" key="3">
    <source>
        <dbReference type="Proteomes" id="UP000438914"/>
    </source>
</evidence>
<organism evidence="2 3">
    <name type="scientific">Hallella mizrahii</name>
    <dbReference type="NCBI Taxonomy" id="2606637"/>
    <lineage>
        <taxon>Bacteria</taxon>
        <taxon>Pseudomonadati</taxon>
        <taxon>Bacteroidota</taxon>
        <taxon>Bacteroidia</taxon>
        <taxon>Bacteroidales</taxon>
        <taxon>Prevotellaceae</taxon>
        <taxon>Hallella</taxon>
    </lineage>
</organism>
<dbReference type="AlphaFoldDB" id="A0A7K0KHN3"/>
<evidence type="ECO:0000313" key="2">
    <source>
        <dbReference type="EMBL" id="MST85379.1"/>
    </source>
</evidence>
<dbReference type="Proteomes" id="UP000438914">
    <property type="component" value="Unassembled WGS sequence"/>
</dbReference>
<comment type="caution">
    <text evidence="2">The sequence shown here is derived from an EMBL/GenBank/DDBJ whole genome shotgun (WGS) entry which is preliminary data.</text>
</comment>
<dbReference type="PROSITE" id="PS51257">
    <property type="entry name" value="PROKAR_LIPOPROTEIN"/>
    <property type="match status" value="1"/>
</dbReference>
<proteinExistence type="predicted"/>
<reference evidence="2 3" key="1">
    <citation type="submission" date="2019-08" db="EMBL/GenBank/DDBJ databases">
        <title>In-depth cultivation of the pig gut microbiome towards novel bacterial diversity and tailored functional studies.</title>
        <authorList>
            <person name="Wylensek D."/>
            <person name="Hitch T.C.A."/>
            <person name="Clavel T."/>
        </authorList>
    </citation>
    <scope>NUCLEOTIDE SEQUENCE [LARGE SCALE GENOMIC DNA]</scope>
    <source>
        <strain evidence="2 3">LKV-178-WT-2A</strain>
    </source>
</reference>
<gene>
    <name evidence="2" type="ORF">FYJ73_12015</name>
</gene>
<sequence>MKTIKHIALRAFGLLMMACAATAFTACSSDDDPFFTAEETDAPRILNTNIPEWKDGQPQALVTQSRTSNFVFNIIATPRDYTTISWYLDGQLIHEGDSIDQPLLAGDHELKIVATTTKGLSTSRTTRVVITPADGDPVLGTKAKDLWVAPGAKTTIHGCTHLDKVAKVFIGGKEAAIVSAVNGNLTLTVPADLAEGDYRVVLQDAAGQQYGGGTIKITNEPYPDKSETLWEGSFNVTWGTPFDALKDDFINHVHAGTILKVYVNGDGQGTATTAWWNNLLTGKGDPERGDITISGSQVLEYELTDLSIQLLKDQNGFLMVGNGYTITKVTVE</sequence>
<dbReference type="Gene3D" id="2.60.40.10">
    <property type="entry name" value="Immunoglobulins"/>
    <property type="match status" value="1"/>
</dbReference>
<name>A0A7K0KHN3_9BACT</name>
<dbReference type="RefSeq" id="WP_154534966.1">
    <property type="nucleotide sequence ID" value="NZ_VUNG01000036.1"/>
</dbReference>
<feature type="chain" id="PRO_5029555763" description="Lipoprotein" evidence="1">
    <location>
        <begin position="24"/>
        <end position="332"/>
    </location>
</feature>
<keyword evidence="3" id="KW-1185">Reference proteome</keyword>
<protein>
    <recommendedName>
        <fullName evidence="4">Lipoprotein</fullName>
    </recommendedName>
</protein>
<dbReference type="EMBL" id="VUNG01000036">
    <property type="protein sequence ID" value="MST85379.1"/>
    <property type="molecule type" value="Genomic_DNA"/>
</dbReference>
<accession>A0A7K0KHN3</accession>
<evidence type="ECO:0008006" key="4">
    <source>
        <dbReference type="Google" id="ProtNLM"/>
    </source>
</evidence>
<keyword evidence="1" id="KW-0732">Signal</keyword>
<feature type="signal peptide" evidence="1">
    <location>
        <begin position="1"/>
        <end position="23"/>
    </location>
</feature>
<evidence type="ECO:0000256" key="1">
    <source>
        <dbReference type="SAM" id="SignalP"/>
    </source>
</evidence>
<dbReference type="InterPro" id="IPR013783">
    <property type="entry name" value="Ig-like_fold"/>
</dbReference>